<dbReference type="EMBL" id="LXXM01000207">
    <property type="protein sequence ID" value="PZS88768.1"/>
    <property type="molecule type" value="Genomic_DNA"/>
</dbReference>
<gene>
    <name evidence="1" type="ORF">A7X83_13985</name>
</gene>
<evidence type="ECO:0000313" key="2">
    <source>
        <dbReference type="Proteomes" id="UP000249614"/>
    </source>
</evidence>
<dbReference type="SUPFAM" id="SSF53098">
    <property type="entry name" value="Ribonuclease H-like"/>
    <property type="match status" value="1"/>
</dbReference>
<dbReference type="GO" id="GO:0003676">
    <property type="term" value="F:nucleic acid binding"/>
    <property type="evidence" value="ECO:0007669"/>
    <property type="project" value="InterPro"/>
</dbReference>
<organism evidence="1 2">
    <name type="scientific">Stenotrophomonas maltophilia</name>
    <name type="common">Pseudomonas maltophilia</name>
    <name type="synonym">Xanthomonas maltophilia</name>
    <dbReference type="NCBI Taxonomy" id="40324"/>
    <lineage>
        <taxon>Bacteria</taxon>
        <taxon>Pseudomonadati</taxon>
        <taxon>Pseudomonadota</taxon>
        <taxon>Gammaproteobacteria</taxon>
        <taxon>Lysobacterales</taxon>
        <taxon>Lysobacteraceae</taxon>
        <taxon>Stenotrophomonas</taxon>
        <taxon>Stenotrophomonas maltophilia group</taxon>
    </lineage>
</organism>
<name>A0A2W6HZG6_STEMA</name>
<dbReference type="Proteomes" id="UP000249614">
    <property type="component" value="Unassembled WGS sequence"/>
</dbReference>
<dbReference type="InterPro" id="IPR012337">
    <property type="entry name" value="RNaseH-like_sf"/>
</dbReference>
<dbReference type="Gene3D" id="3.30.420.10">
    <property type="entry name" value="Ribonuclease H-like superfamily/Ribonuclease H"/>
    <property type="match status" value="1"/>
</dbReference>
<reference evidence="1 2" key="1">
    <citation type="submission" date="2016-05" db="EMBL/GenBank/DDBJ databases">
        <authorList>
            <person name="Lavstsen T."/>
            <person name="Jespersen J.S."/>
        </authorList>
    </citation>
    <scope>NUCLEOTIDE SEQUENCE [LARGE SCALE GENOMIC DNA]</scope>
    <source>
        <strain evidence="1 2">SM-5815</strain>
    </source>
</reference>
<evidence type="ECO:0008006" key="3">
    <source>
        <dbReference type="Google" id="ProtNLM"/>
    </source>
</evidence>
<dbReference type="PANTHER" id="PTHR47515">
    <property type="entry name" value="LOW CALCIUM RESPONSE LOCUS PROTEIN T"/>
    <property type="match status" value="1"/>
</dbReference>
<proteinExistence type="predicted"/>
<comment type="caution">
    <text evidence="1">The sequence shown here is derived from an EMBL/GenBank/DDBJ whole genome shotgun (WGS) entry which is preliminary data.</text>
</comment>
<sequence>MAIEVERTISAHGVARELDRLAQSRGKPQVNWTDDAKEFSAKEMIAWAHERVIQLYPIQQNKPNQSTYSEAFRRRLRDECPNQHWSPTLLYACPEIGTRRPEHNENDRRGS</sequence>
<dbReference type="PANTHER" id="PTHR47515:SF1">
    <property type="entry name" value="BLR2054 PROTEIN"/>
    <property type="match status" value="1"/>
</dbReference>
<protein>
    <recommendedName>
        <fullName evidence="3">Transposase</fullName>
    </recommendedName>
</protein>
<accession>A0A2W6HZG6</accession>
<dbReference type="AlphaFoldDB" id="A0A2W6HZG6"/>
<evidence type="ECO:0000313" key="1">
    <source>
        <dbReference type="EMBL" id="PZS88768.1"/>
    </source>
</evidence>
<dbReference type="InterPro" id="IPR036397">
    <property type="entry name" value="RNaseH_sf"/>
</dbReference>